<dbReference type="Ensembl" id="ENSSSCT00040036420.1">
    <property type="protein sequence ID" value="ENSSSCP00040015108.1"/>
    <property type="gene ID" value="ENSSSCG00040027121.1"/>
</dbReference>
<evidence type="ECO:0000256" key="2">
    <source>
        <dbReference type="ARBA" id="ARBA00007696"/>
    </source>
</evidence>
<evidence type="ECO:0000256" key="5">
    <source>
        <dbReference type="SAM" id="MobiDB-lite"/>
    </source>
</evidence>
<feature type="compositionally biased region" description="Gly residues" evidence="5">
    <location>
        <begin position="1"/>
        <end position="21"/>
    </location>
</feature>
<comment type="subcellular location">
    <subcellularLocation>
        <location evidence="1">Nucleus</location>
    </subcellularLocation>
</comment>
<protein>
    <submittedName>
        <fullName evidence="6">High mobility group nucleosome binding domain 1</fullName>
    </submittedName>
</protein>
<dbReference type="Ensembl" id="ENSSSCT00065102843.1">
    <property type="protein sequence ID" value="ENSSSCP00065045387.1"/>
    <property type="gene ID" value="ENSSSCG00065074644.1"/>
</dbReference>
<dbReference type="PROSITE" id="PS00355">
    <property type="entry name" value="HMG14_17"/>
    <property type="match status" value="1"/>
</dbReference>
<dbReference type="SMART" id="SM00527">
    <property type="entry name" value="HMG17"/>
    <property type="match status" value="1"/>
</dbReference>
<dbReference type="PANTHER" id="PTHR23087:SF12">
    <property type="entry name" value="NON-HISTONE CHROMOSOMAL PROTEIN HMG-14"/>
    <property type="match status" value="1"/>
</dbReference>
<feature type="compositionally biased region" description="Basic and acidic residues" evidence="5">
    <location>
        <begin position="250"/>
        <end position="274"/>
    </location>
</feature>
<dbReference type="Proteomes" id="UP000694725">
    <property type="component" value="Unplaced"/>
</dbReference>
<feature type="region of interest" description="Disordered" evidence="5">
    <location>
        <begin position="196"/>
        <end position="289"/>
    </location>
</feature>
<comment type="similarity">
    <text evidence="2">Belongs to the HMGN family.</text>
</comment>
<dbReference type="InterPro" id="IPR000079">
    <property type="entry name" value="HMGN_fam"/>
</dbReference>
<feature type="compositionally biased region" description="Basic and acidic residues" evidence="5">
    <location>
        <begin position="49"/>
        <end position="64"/>
    </location>
</feature>
<dbReference type="PANTHER" id="PTHR23087">
    <property type="entry name" value="NONHISTONE CHROMOSOMAL PROTEIN HMG"/>
    <property type="match status" value="1"/>
</dbReference>
<accession>A0A4X1TMZ2</accession>
<dbReference type="Ensembl" id="ENSSSCT00035102850.1">
    <property type="protein sequence ID" value="ENSSSCP00035043919.1"/>
    <property type="gene ID" value="ENSSSCG00035075639.1"/>
</dbReference>
<dbReference type="Proteomes" id="UP000694722">
    <property type="component" value="Unplaced"/>
</dbReference>
<evidence type="ECO:0000256" key="3">
    <source>
        <dbReference type="ARBA" id="ARBA00023125"/>
    </source>
</evidence>
<proteinExistence type="inferred from homology"/>
<gene>
    <name evidence="6" type="primary">HMGN1</name>
</gene>
<sequence>MGVGGGGGRPGWRGGGACGRGMRGEEGAGSQSGSIRFSHRPRRGSQQLRRREERQRPGSPDSRRLSARRGPQAPGTRPRPRHDAQEEGERRPRPAHAPSAARPRRPARQAQAPPRPRRRWAREAPRAGGGRARTGMGRAVPERSAARGAGWEIRTRRREAADVTRPGIVLAGAGRAGTFVCGLRPLAVCFLPQVSSAEGAAKEEPKRRSARLSAKPAPAKVEAKPKKAAGKDKASDKKVQTKGKRGAKGKQAEVTKQEMKEDLPAENGETKSEESPASDEAGEKEAKSD</sequence>
<dbReference type="GO" id="GO:0005634">
    <property type="term" value="C:nucleus"/>
    <property type="evidence" value="ECO:0007669"/>
    <property type="project" value="UniProtKB-SubCell"/>
</dbReference>
<keyword evidence="4" id="KW-0539">Nucleus</keyword>
<dbReference type="Proteomes" id="UP000694720">
    <property type="component" value="Unplaced"/>
</dbReference>
<dbReference type="AlphaFoldDB" id="A0A4X1TMZ2"/>
<organism evidence="6 7">
    <name type="scientific">Sus scrofa</name>
    <name type="common">Pig</name>
    <dbReference type="NCBI Taxonomy" id="9823"/>
    <lineage>
        <taxon>Eukaryota</taxon>
        <taxon>Metazoa</taxon>
        <taxon>Chordata</taxon>
        <taxon>Craniata</taxon>
        <taxon>Vertebrata</taxon>
        <taxon>Euteleostomi</taxon>
        <taxon>Mammalia</taxon>
        <taxon>Eutheria</taxon>
        <taxon>Laurasiatheria</taxon>
        <taxon>Artiodactyla</taxon>
        <taxon>Suina</taxon>
        <taxon>Suidae</taxon>
        <taxon>Sus</taxon>
    </lineage>
</organism>
<dbReference type="Ensembl" id="ENSSSCT00070019851.1">
    <property type="protein sequence ID" value="ENSSSCP00070016501.1"/>
    <property type="gene ID" value="ENSSSCG00070010207.1"/>
</dbReference>
<dbReference type="GO" id="GO:0031492">
    <property type="term" value="F:nucleosomal DNA binding"/>
    <property type="evidence" value="ECO:0007669"/>
    <property type="project" value="InterPro"/>
</dbReference>
<dbReference type="Pfam" id="PF01101">
    <property type="entry name" value="HMG14_17"/>
    <property type="match status" value="1"/>
</dbReference>
<keyword evidence="3" id="KW-0238">DNA-binding</keyword>
<evidence type="ECO:0000256" key="1">
    <source>
        <dbReference type="ARBA" id="ARBA00004123"/>
    </source>
</evidence>
<dbReference type="GO" id="GO:0000785">
    <property type="term" value="C:chromatin"/>
    <property type="evidence" value="ECO:0007669"/>
    <property type="project" value="InterPro"/>
</dbReference>
<dbReference type="PRINTS" id="PR00925">
    <property type="entry name" value="NONHISHMG17"/>
</dbReference>
<name>A0A4X1TMZ2_PIG</name>
<feature type="region of interest" description="Disordered" evidence="5">
    <location>
        <begin position="1"/>
        <end position="161"/>
    </location>
</feature>
<evidence type="ECO:0000313" key="6">
    <source>
        <dbReference type="Ensembl" id="ENSSSCP00070016501.1"/>
    </source>
</evidence>
<feature type="compositionally biased region" description="Basic and acidic residues" evidence="5">
    <location>
        <begin position="221"/>
        <end position="239"/>
    </location>
</feature>
<feature type="compositionally biased region" description="Basic and acidic residues" evidence="5">
    <location>
        <begin position="81"/>
        <end position="92"/>
    </location>
</feature>
<reference evidence="6 7" key="1">
    <citation type="submission" date="2017-08" db="EMBL/GenBank/DDBJ databases">
        <title>USMARCv1.0.</title>
        <authorList>
            <person name="Hannum G.I."/>
            <person name="Koren S."/>
            <person name="Schroeder S.G."/>
            <person name="Chin S.C."/>
            <person name="Nonneman D.J."/>
            <person name="Becker S.A."/>
            <person name="Rosen B.D."/>
            <person name="Bickhart D.M."/>
            <person name="Putnam N.H."/>
            <person name="Green R.E."/>
            <person name="Tuggle C.K."/>
            <person name="Liu H."/>
            <person name="Rohrer G.A."/>
            <person name="Warr A."/>
            <person name="Hall R."/>
            <person name="Kim K."/>
            <person name="Hume D.A."/>
            <person name="Talbot R."/>
            <person name="Chow W."/>
            <person name="Howe K."/>
            <person name="Schwartz A.S."/>
            <person name="Watson M."/>
            <person name="Archibald A.L."/>
            <person name="Phillippy A.M."/>
            <person name="Smith T.P.L."/>
        </authorList>
    </citation>
    <scope>NUCLEOTIDE SEQUENCE [LARGE SCALE GENOMIC DNA]</scope>
</reference>
<dbReference type="Proteomes" id="UP000314985">
    <property type="component" value="Chromosome 13"/>
</dbReference>
<reference evidence="6" key="2">
    <citation type="submission" date="2025-05" db="UniProtKB">
        <authorList>
            <consortium name="Ensembl"/>
        </authorList>
    </citation>
    <scope>IDENTIFICATION</scope>
</reference>
<evidence type="ECO:0000256" key="4">
    <source>
        <dbReference type="ARBA" id="ARBA00023242"/>
    </source>
</evidence>
<evidence type="ECO:0000313" key="7">
    <source>
        <dbReference type="Proteomes" id="UP000314985"/>
    </source>
</evidence>